<reference evidence="4 5" key="1">
    <citation type="submission" date="2024-01" db="EMBL/GenBank/DDBJ databases">
        <title>Genome assemblies of Stephania.</title>
        <authorList>
            <person name="Yang L."/>
        </authorList>
    </citation>
    <scope>NUCLEOTIDE SEQUENCE [LARGE SCALE GENOMIC DNA]</scope>
    <source>
        <strain evidence="4">JXDWG</strain>
        <tissue evidence="4">Leaf</tissue>
    </source>
</reference>
<proteinExistence type="predicted"/>
<dbReference type="CDD" id="cd00051">
    <property type="entry name" value="EFh"/>
    <property type="match status" value="2"/>
</dbReference>
<sequence length="137" mass="15486">MLGQGGFECVFHRFDEDGDGKISANDLRRCLAVVGAEEGAQEEVEAIVKALDMDGDGMLDVEEFVGLMKEERAEEMREAFEKYLMDGSECITPRSLKRMLSRLGESRTVGECQHMISQFDLNRDGVICYNEFLVMMQ</sequence>
<dbReference type="Proteomes" id="UP001419268">
    <property type="component" value="Unassembled WGS sequence"/>
</dbReference>
<protein>
    <recommendedName>
        <fullName evidence="3">EF-hand domain-containing protein</fullName>
    </recommendedName>
</protein>
<dbReference type="InterPro" id="IPR050145">
    <property type="entry name" value="Centrin_CML-like"/>
</dbReference>
<dbReference type="PROSITE" id="PS50222">
    <property type="entry name" value="EF_HAND_2"/>
    <property type="match status" value="3"/>
</dbReference>
<dbReference type="Pfam" id="PF13833">
    <property type="entry name" value="EF-hand_8"/>
    <property type="match status" value="1"/>
</dbReference>
<dbReference type="AlphaFoldDB" id="A0AAP0IP70"/>
<dbReference type="InterPro" id="IPR011992">
    <property type="entry name" value="EF-hand-dom_pair"/>
</dbReference>
<gene>
    <name evidence="4" type="ORF">Scep_017297</name>
</gene>
<dbReference type="FunFam" id="1.10.238.10:FF:000003">
    <property type="entry name" value="Calmodulin A"/>
    <property type="match status" value="1"/>
</dbReference>
<evidence type="ECO:0000313" key="5">
    <source>
        <dbReference type="Proteomes" id="UP001419268"/>
    </source>
</evidence>
<feature type="domain" description="EF-hand" evidence="3">
    <location>
        <begin position="39"/>
        <end position="74"/>
    </location>
</feature>
<dbReference type="Gene3D" id="1.10.238.10">
    <property type="entry name" value="EF-hand"/>
    <property type="match status" value="2"/>
</dbReference>
<dbReference type="EMBL" id="JBBNAG010000007">
    <property type="protein sequence ID" value="KAK9119204.1"/>
    <property type="molecule type" value="Genomic_DNA"/>
</dbReference>
<dbReference type="Pfam" id="PF13499">
    <property type="entry name" value="EF-hand_7"/>
    <property type="match status" value="1"/>
</dbReference>
<dbReference type="PROSITE" id="PS00018">
    <property type="entry name" value="EF_HAND_1"/>
    <property type="match status" value="3"/>
</dbReference>
<keyword evidence="2" id="KW-0106">Calcium</keyword>
<dbReference type="PANTHER" id="PTHR23050">
    <property type="entry name" value="CALCIUM BINDING PROTEIN"/>
    <property type="match status" value="1"/>
</dbReference>
<dbReference type="InterPro" id="IPR018247">
    <property type="entry name" value="EF_Hand_1_Ca_BS"/>
</dbReference>
<dbReference type="InterPro" id="IPR002048">
    <property type="entry name" value="EF_hand_dom"/>
</dbReference>
<evidence type="ECO:0000259" key="3">
    <source>
        <dbReference type="PROSITE" id="PS50222"/>
    </source>
</evidence>
<organism evidence="4 5">
    <name type="scientific">Stephania cephalantha</name>
    <dbReference type="NCBI Taxonomy" id="152367"/>
    <lineage>
        <taxon>Eukaryota</taxon>
        <taxon>Viridiplantae</taxon>
        <taxon>Streptophyta</taxon>
        <taxon>Embryophyta</taxon>
        <taxon>Tracheophyta</taxon>
        <taxon>Spermatophyta</taxon>
        <taxon>Magnoliopsida</taxon>
        <taxon>Ranunculales</taxon>
        <taxon>Menispermaceae</taxon>
        <taxon>Menispermoideae</taxon>
        <taxon>Cissampelideae</taxon>
        <taxon>Stephania</taxon>
    </lineage>
</organism>
<dbReference type="SMART" id="SM00054">
    <property type="entry name" value="EFh"/>
    <property type="match status" value="4"/>
</dbReference>
<dbReference type="SUPFAM" id="SSF47473">
    <property type="entry name" value="EF-hand"/>
    <property type="match status" value="1"/>
</dbReference>
<evidence type="ECO:0000256" key="1">
    <source>
        <dbReference type="ARBA" id="ARBA00022737"/>
    </source>
</evidence>
<evidence type="ECO:0000256" key="2">
    <source>
        <dbReference type="ARBA" id="ARBA00022837"/>
    </source>
</evidence>
<comment type="caution">
    <text evidence="4">The sequence shown here is derived from an EMBL/GenBank/DDBJ whole genome shotgun (WGS) entry which is preliminary data.</text>
</comment>
<evidence type="ECO:0000313" key="4">
    <source>
        <dbReference type="EMBL" id="KAK9119204.1"/>
    </source>
</evidence>
<dbReference type="GO" id="GO:0005509">
    <property type="term" value="F:calcium ion binding"/>
    <property type="evidence" value="ECO:0007669"/>
    <property type="project" value="InterPro"/>
</dbReference>
<keyword evidence="1" id="KW-0677">Repeat</keyword>
<feature type="domain" description="EF-hand" evidence="3">
    <location>
        <begin position="107"/>
        <end position="137"/>
    </location>
</feature>
<accession>A0AAP0IP70</accession>
<feature type="domain" description="EF-hand" evidence="3">
    <location>
        <begin position="2"/>
        <end position="37"/>
    </location>
</feature>
<name>A0AAP0IP70_9MAGN</name>
<keyword evidence="5" id="KW-1185">Reference proteome</keyword>